<dbReference type="GO" id="GO:0005315">
    <property type="term" value="F:phosphate transmembrane transporter activity"/>
    <property type="evidence" value="ECO:0007669"/>
    <property type="project" value="InterPro"/>
</dbReference>
<feature type="transmembrane region" description="Helical" evidence="9">
    <location>
        <begin position="12"/>
        <end position="33"/>
    </location>
</feature>
<dbReference type="InterPro" id="IPR000515">
    <property type="entry name" value="MetI-like"/>
</dbReference>
<evidence type="ECO:0000313" key="12">
    <source>
        <dbReference type="EMBL" id="WRO22551.1"/>
    </source>
</evidence>
<dbReference type="Gene3D" id="1.10.3720.10">
    <property type="entry name" value="MetI-like"/>
    <property type="match status" value="1"/>
</dbReference>
<dbReference type="PROSITE" id="PS50928">
    <property type="entry name" value="ABC_TM1"/>
    <property type="match status" value="1"/>
</dbReference>
<dbReference type="NCBIfam" id="TIGR02138">
    <property type="entry name" value="phosphate_pstC"/>
    <property type="match status" value="1"/>
</dbReference>
<dbReference type="SUPFAM" id="SSF161098">
    <property type="entry name" value="MetI-like"/>
    <property type="match status" value="1"/>
</dbReference>
<keyword evidence="7 9" id="KW-1133">Transmembrane helix</keyword>
<evidence type="ECO:0000256" key="10">
    <source>
        <dbReference type="RuleBase" id="RU363054"/>
    </source>
</evidence>
<keyword evidence="3 9" id="KW-0813">Transport</keyword>
<name>A0AAU0UQR8_9FIRM</name>
<evidence type="ECO:0000256" key="5">
    <source>
        <dbReference type="ARBA" id="ARBA00022592"/>
    </source>
</evidence>
<dbReference type="InterPro" id="IPR011864">
    <property type="entry name" value="Phosphate_PstC"/>
</dbReference>
<evidence type="ECO:0000256" key="3">
    <source>
        <dbReference type="ARBA" id="ARBA00022448"/>
    </source>
</evidence>
<dbReference type="InterPro" id="IPR035906">
    <property type="entry name" value="MetI-like_sf"/>
</dbReference>
<organism evidence="12 13">
    <name type="scientific">Metallumcola ferriviriculae</name>
    <dbReference type="NCBI Taxonomy" id="3039180"/>
    <lineage>
        <taxon>Bacteria</taxon>
        <taxon>Bacillati</taxon>
        <taxon>Bacillota</taxon>
        <taxon>Clostridia</taxon>
        <taxon>Neomoorellales</taxon>
        <taxon>Desulfitibacteraceae</taxon>
        <taxon>Metallumcola</taxon>
    </lineage>
</organism>
<evidence type="ECO:0000256" key="7">
    <source>
        <dbReference type="ARBA" id="ARBA00022989"/>
    </source>
</evidence>
<dbReference type="Pfam" id="PF00528">
    <property type="entry name" value="BPD_transp_1"/>
    <property type="match status" value="1"/>
</dbReference>
<dbReference type="KEGG" id="dbc:MFMK1_002385"/>
<evidence type="ECO:0000256" key="8">
    <source>
        <dbReference type="ARBA" id="ARBA00023136"/>
    </source>
</evidence>
<reference evidence="12 13" key="1">
    <citation type="submission" date="2023-04" db="EMBL/GenBank/DDBJ databases">
        <authorList>
            <person name="Hsu D."/>
        </authorList>
    </citation>
    <scope>NUCLEOTIDE SEQUENCE [LARGE SCALE GENOMIC DNA]</scope>
    <source>
        <strain evidence="12 13">MK1</strain>
    </source>
</reference>
<dbReference type="PANTHER" id="PTHR30425:SF1">
    <property type="entry name" value="PHOSPHATE TRANSPORT SYSTEM PERMEASE PROTEIN PSTC"/>
    <property type="match status" value="1"/>
</dbReference>
<comment type="similarity">
    <text evidence="2 10">Belongs to the binding-protein-dependent transport system permease family. CysTW subfamily.</text>
</comment>
<evidence type="ECO:0000256" key="9">
    <source>
        <dbReference type="RuleBase" id="RU363032"/>
    </source>
</evidence>
<feature type="transmembrane region" description="Helical" evidence="9">
    <location>
        <begin position="189"/>
        <end position="210"/>
    </location>
</feature>
<comment type="function">
    <text evidence="10">Part of the binding-protein-dependent transport system for phosphate; probably responsible for the translocation of the substrate across the membrane.</text>
</comment>
<keyword evidence="8 9" id="KW-0472">Membrane</keyword>
<feature type="transmembrane region" description="Helical" evidence="9">
    <location>
        <begin position="149"/>
        <end position="168"/>
    </location>
</feature>
<dbReference type="InterPro" id="IPR051124">
    <property type="entry name" value="Phosphate_Transport_Permease"/>
</dbReference>
<dbReference type="AlphaFoldDB" id="A0AAU0UQR8"/>
<keyword evidence="13" id="KW-1185">Reference proteome</keyword>
<evidence type="ECO:0000259" key="11">
    <source>
        <dbReference type="PROSITE" id="PS50928"/>
    </source>
</evidence>
<dbReference type="EMBL" id="CP121694">
    <property type="protein sequence ID" value="WRO22551.1"/>
    <property type="molecule type" value="Genomic_DNA"/>
</dbReference>
<evidence type="ECO:0000256" key="4">
    <source>
        <dbReference type="ARBA" id="ARBA00022475"/>
    </source>
</evidence>
<evidence type="ECO:0000256" key="2">
    <source>
        <dbReference type="ARBA" id="ARBA00007069"/>
    </source>
</evidence>
<keyword evidence="6 9" id="KW-0812">Transmembrane</keyword>
<proteinExistence type="inferred from homology"/>
<feature type="transmembrane region" description="Helical" evidence="9">
    <location>
        <begin position="68"/>
        <end position="95"/>
    </location>
</feature>
<sequence>MHNRKETLYEYFFFANAFTVIAVLLGILLLLVFNSYPAFLKISLTEFFTGLQWNPAGFENDSFGIVPLLVSTVVVTVGSMLFAVPLGVLTALYIAEIATPKEREIIKPVVEILAGIPSVVVGFFGIVVLGPIIARIFHLSNGLNAVNGSILLGVMALPTITSLAEDAITAVPDDYRQASLALGASRWETLIRVVLPAALSGIIAAIMLGMGRAIGETMTVLMATGNAPAMPDSILSSVRTMTATIAIELGEVPHNTTHYFVLFAVGLVLFIMTFLINLASDLILERYQEVER</sequence>
<dbReference type="GO" id="GO:0006817">
    <property type="term" value="P:phosphate ion transport"/>
    <property type="evidence" value="ECO:0007669"/>
    <property type="project" value="UniProtKB-KW"/>
</dbReference>
<comment type="subcellular location">
    <subcellularLocation>
        <location evidence="1 9">Cell membrane</location>
        <topology evidence="1 9">Multi-pass membrane protein</topology>
    </subcellularLocation>
</comment>
<dbReference type="RefSeq" id="WP_366921959.1">
    <property type="nucleotide sequence ID" value="NZ_CP121694.1"/>
</dbReference>
<keyword evidence="4 10" id="KW-1003">Cell membrane</keyword>
<evidence type="ECO:0000313" key="13">
    <source>
        <dbReference type="Proteomes" id="UP001329915"/>
    </source>
</evidence>
<evidence type="ECO:0000256" key="6">
    <source>
        <dbReference type="ARBA" id="ARBA00022692"/>
    </source>
</evidence>
<keyword evidence="5 10" id="KW-0592">Phosphate transport</keyword>
<dbReference type="CDD" id="cd06261">
    <property type="entry name" value="TM_PBP2"/>
    <property type="match status" value="1"/>
</dbReference>
<protein>
    <recommendedName>
        <fullName evidence="10">Phosphate transport system permease protein</fullName>
    </recommendedName>
</protein>
<dbReference type="PANTHER" id="PTHR30425">
    <property type="entry name" value="PHOSPHATE TRANSPORT SYSTEM PERMEASE PROTEIN PST"/>
    <property type="match status" value="1"/>
</dbReference>
<accession>A0AAU0UQR8</accession>
<feature type="transmembrane region" description="Helical" evidence="9">
    <location>
        <begin position="259"/>
        <end position="284"/>
    </location>
</feature>
<evidence type="ECO:0000256" key="1">
    <source>
        <dbReference type="ARBA" id="ARBA00004651"/>
    </source>
</evidence>
<dbReference type="Proteomes" id="UP001329915">
    <property type="component" value="Chromosome"/>
</dbReference>
<gene>
    <name evidence="12" type="primary">pstC</name>
    <name evidence="12" type="ORF">MFMK1_002385</name>
</gene>
<dbReference type="GO" id="GO:0005886">
    <property type="term" value="C:plasma membrane"/>
    <property type="evidence" value="ECO:0007669"/>
    <property type="project" value="UniProtKB-SubCell"/>
</dbReference>
<feature type="domain" description="ABC transmembrane type-1" evidence="11">
    <location>
        <begin position="69"/>
        <end position="280"/>
    </location>
</feature>
<feature type="transmembrane region" description="Helical" evidence="9">
    <location>
        <begin position="116"/>
        <end position="137"/>
    </location>
</feature>